<keyword evidence="1" id="KW-0472">Membrane</keyword>
<dbReference type="AlphaFoldDB" id="A0A6P8NKX9"/>
<evidence type="ECO:0000313" key="4">
    <source>
        <dbReference type="RefSeq" id="XP_033315077.1"/>
    </source>
</evidence>
<dbReference type="InterPro" id="IPR032135">
    <property type="entry name" value="DUF4817"/>
</dbReference>
<reference evidence="4" key="1">
    <citation type="submission" date="2025-08" db="UniProtKB">
        <authorList>
            <consortium name="RefSeq"/>
        </authorList>
    </citation>
    <scope>IDENTIFICATION</scope>
    <source>
        <tissue evidence="4">Muscle</tissue>
    </source>
</reference>
<dbReference type="RefSeq" id="XP_033315077.1">
    <property type="nucleotide sequence ID" value="XM_033459186.1"/>
</dbReference>
<accession>A0A6P8NKX9</accession>
<keyword evidence="1" id="KW-1133">Transmembrane helix</keyword>
<evidence type="ECO:0000256" key="1">
    <source>
        <dbReference type="SAM" id="Phobius"/>
    </source>
</evidence>
<dbReference type="Pfam" id="PF16087">
    <property type="entry name" value="DUF4817"/>
    <property type="match status" value="1"/>
</dbReference>
<evidence type="ECO:0000259" key="2">
    <source>
        <dbReference type="Pfam" id="PF16087"/>
    </source>
</evidence>
<sequence>MQYNQKRWLILENIRKLWHQVEWNKYKKMFANEICESFQQSTRSFQRTKNIKLEDCYLCALLVVSVACNVAVLYVIYHLYRHIYYEMDLELEIICGELSDMYFCYGAASCNSTKAQCLYDAKYPNRTIPSTKIFCKIVQRSPDTD</sequence>
<keyword evidence="3" id="KW-1185">Reference proteome</keyword>
<feature type="domain" description="DUF4817" evidence="2">
    <location>
        <begin position="104"/>
        <end position="140"/>
    </location>
</feature>
<keyword evidence="1" id="KW-0812">Transmembrane</keyword>
<proteinExistence type="predicted"/>
<evidence type="ECO:0000313" key="3">
    <source>
        <dbReference type="Proteomes" id="UP000515164"/>
    </source>
</evidence>
<organism evidence="3 4">
    <name type="scientific">Bombus bifarius</name>
    <dbReference type="NCBI Taxonomy" id="103933"/>
    <lineage>
        <taxon>Eukaryota</taxon>
        <taxon>Metazoa</taxon>
        <taxon>Ecdysozoa</taxon>
        <taxon>Arthropoda</taxon>
        <taxon>Hexapoda</taxon>
        <taxon>Insecta</taxon>
        <taxon>Pterygota</taxon>
        <taxon>Neoptera</taxon>
        <taxon>Endopterygota</taxon>
        <taxon>Hymenoptera</taxon>
        <taxon>Apocrita</taxon>
        <taxon>Aculeata</taxon>
        <taxon>Apoidea</taxon>
        <taxon>Anthophila</taxon>
        <taxon>Apidae</taxon>
        <taxon>Bombus</taxon>
        <taxon>Pyrobombus</taxon>
    </lineage>
</organism>
<name>A0A6P8NKX9_9HYME</name>
<dbReference type="GeneID" id="117213654"/>
<dbReference type="Proteomes" id="UP000515164">
    <property type="component" value="Unplaced"/>
</dbReference>
<gene>
    <name evidence="4" type="primary">LOC117213654</name>
</gene>
<feature type="transmembrane region" description="Helical" evidence="1">
    <location>
        <begin position="56"/>
        <end position="80"/>
    </location>
</feature>
<protein>
    <submittedName>
        <fullName evidence="4">Uncharacterized protein LOC117213654 isoform X2</fullName>
    </submittedName>
</protein>